<dbReference type="AlphaFoldDB" id="A0A0E9TKB5"/>
<accession>A0A0E9TKB5</accession>
<proteinExistence type="predicted"/>
<reference evidence="1" key="1">
    <citation type="submission" date="2014-11" db="EMBL/GenBank/DDBJ databases">
        <authorList>
            <person name="Amaro Gonzalez C."/>
        </authorList>
    </citation>
    <scope>NUCLEOTIDE SEQUENCE</scope>
</reference>
<name>A0A0E9TKB5_ANGAN</name>
<organism evidence="1">
    <name type="scientific">Anguilla anguilla</name>
    <name type="common">European freshwater eel</name>
    <name type="synonym">Muraena anguilla</name>
    <dbReference type="NCBI Taxonomy" id="7936"/>
    <lineage>
        <taxon>Eukaryota</taxon>
        <taxon>Metazoa</taxon>
        <taxon>Chordata</taxon>
        <taxon>Craniata</taxon>
        <taxon>Vertebrata</taxon>
        <taxon>Euteleostomi</taxon>
        <taxon>Actinopterygii</taxon>
        <taxon>Neopterygii</taxon>
        <taxon>Teleostei</taxon>
        <taxon>Anguilliformes</taxon>
        <taxon>Anguillidae</taxon>
        <taxon>Anguilla</taxon>
    </lineage>
</organism>
<dbReference type="EMBL" id="GBXM01054541">
    <property type="protein sequence ID" value="JAH54036.1"/>
    <property type="molecule type" value="Transcribed_RNA"/>
</dbReference>
<protein>
    <submittedName>
        <fullName evidence="1">Uncharacterized protein</fullName>
    </submittedName>
</protein>
<evidence type="ECO:0000313" key="1">
    <source>
        <dbReference type="EMBL" id="JAH54036.1"/>
    </source>
</evidence>
<sequence length="31" mass="3710">MILFECFLVLNLFKSLKCNTTHTYNKLLLTF</sequence>
<reference evidence="1" key="2">
    <citation type="journal article" date="2015" name="Fish Shellfish Immunol.">
        <title>Early steps in the European eel (Anguilla anguilla)-Vibrio vulnificus interaction in the gills: Role of the RtxA13 toxin.</title>
        <authorList>
            <person name="Callol A."/>
            <person name="Pajuelo D."/>
            <person name="Ebbesson L."/>
            <person name="Teles M."/>
            <person name="MacKenzie S."/>
            <person name="Amaro C."/>
        </authorList>
    </citation>
    <scope>NUCLEOTIDE SEQUENCE</scope>
</reference>